<name>A0A9X1VB40_9BACL</name>
<dbReference type="InterPro" id="IPR006062">
    <property type="entry name" value="His_biosynth"/>
</dbReference>
<keyword evidence="8 9" id="KW-0413">Isomerase</keyword>
<evidence type="ECO:0000256" key="8">
    <source>
        <dbReference type="ARBA" id="ARBA00023235"/>
    </source>
</evidence>
<dbReference type="EC" id="5.3.1.16" evidence="9"/>
<evidence type="ECO:0000256" key="4">
    <source>
        <dbReference type="ARBA" id="ARBA00009667"/>
    </source>
</evidence>
<dbReference type="Gene3D" id="3.20.20.70">
    <property type="entry name" value="Aldolase class I"/>
    <property type="match status" value="1"/>
</dbReference>
<dbReference type="Pfam" id="PF00977">
    <property type="entry name" value="His_biosynth"/>
    <property type="match status" value="1"/>
</dbReference>
<evidence type="ECO:0000256" key="5">
    <source>
        <dbReference type="ARBA" id="ARBA00022490"/>
    </source>
</evidence>
<dbReference type="GO" id="GO:0005737">
    <property type="term" value="C:cytoplasm"/>
    <property type="evidence" value="ECO:0007669"/>
    <property type="project" value="UniProtKB-SubCell"/>
</dbReference>
<dbReference type="EMBL" id="JALBUF010000002">
    <property type="protein sequence ID" value="MCI0182737.1"/>
    <property type="molecule type" value="Genomic_DNA"/>
</dbReference>
<dbReference type="InterPro" id="IPR011060">
    <property type="entry name" value="RibuloseP-bd_barrel"/>
</dbReference>
<dbReference type="PANTHER" id="PTHR43090:SF2">
    <property type="entry name" value="1-(5-PHOSPHORIBOSYL)-5-[(5-PHOSPHORIBOSYLAMINO)METHYLIDENEAMINO] IMIDAZOLE-4-CARBOXAMIDE ISOMERASE"/>
    <property type="match status" value="1"/>
</dbReference>
<dbReference type="GO" id="GO:0003949">
    <property type="term" value="F:1-(5-phosphoribosyl)-5-[(5-phosphoribosylamino)methylideneamino]imidazole-4-carboxamide isomerase activity"/>
    <property type="evidence" value="ECO:0007669"/>
    <property type="project" value="UniProtKB-UniRule"/>
</dbReference>
<evidence type="ECO:0000256" key="10">
    <source>
        <dbReference type="RuleBase" id="RU003657"/>
    </source>
</evidence>
<comment type="subcellular location">
    <subcellularLocation>
        <location evidence="2 9">Cytoplasm</location>
    </subcellularLocation>
</comment>
<evidence type="ECO:0000256" key="2">
    <source>
        <dbReference type="ARBA" id="ARBA00004496"/>
    </source>
</evidence>
<dbReference type="GO" id="GO:0000162">
    <property type="term" value="P:L-tryptophan biosynthetic process"/>
    <property type="evidence" value="ECO:0007669"/>
    <property type="project" value="TreeGrafter"/>
</dbReference>
<proteinExistence type="inferred from homology"/>
<dbReference type="CDD" id="cd04732">
    <property type="entry name" value="HisA"/>
    <property type="match status" value="1"/>
</dbReference>
<organism evidence="11 12">
    <name type="scientific">Sulfoacidibacillus ferrooxidans</name>
    <dbReference type="NCBI Taxonomy" id="2005001"/>
    <lineage>
        <taxon>Bacteria</taxon>
        <taxon>Bacillati</taxon>
        <taxon>Bacillota</taxon>
        <taxon>Bacilli</taxon>
        <taxon>Bacillales</taxon>
        <taxon>Alicyclobacillaceae</taxon>
        <taxon>Sulfoacidibacillus</taxon>
    </lineage>
</organism>
<feature type="active site" description="Proton donor" evidence="9">
    <location>
        <position position="130"/>
    </location>
</feature>
<feature type="active site" description="Proton acceptor" evidence="9">
    <location>
        <position position="8"/>
    </location>
</feature>
<comment type="caution">
    <text evidence="11">The sequence shown here is derived from an EMBL/GenBank/DDBJ whole genome shotgun (WGS) entry which is preliminary data.</text>
</comment>
<dbReference type="InterPro" id="IPR044524">
    <property type="entry name" value="Isoase_HisA-like"/>
</dbReference>
<dbReference type="GO" id="GO:0000105">
    <property type="term" value="P:L-histidine biosynthetic process"/>
    <property type="evidence" value="ECO:0007669"/>
    <property type="project" value="UniProtKB-UniRule"/>
</dbReference>
<reference evidence="11" key="1">
    <citation type="submission" date="2022-03" db="EMBL/GenBank/DDBJ databases">
        <title>Draft Genome Sequence of Firmicute Strain S0AB, a Heterotrophic Iron/Sulfur-Oxidizing Extreme Acidophile.</title>
        <authorList>
            <person name="Vergara E."/>
            <person name="Pakostova E."/>
            <person name="Johnson D.B."/>
            <person name="Holmes D.S."/>
        </authorList>
    </citation>
    <scope>NUCLEOTIDE SEQUENCE</scope>
    <source>
        <strain evidence="11">S0AB</strain>
    </source>
</reference>
<evidence type="ECO:0000256" key="1">
    <source>
        <dbReference type="ARBA" id="ARBA00000901"/>
    </source>
</evidence>
<dbReference type="FunFam" id="3.20.20.70:FF:000009">
    <property type="entry name" value="1-(5-phosphoribosyl)-5-[(5-phosphoribosylamino)methylideneamino] imidazole-4-carboxamide isomerase"/>
    <property type="match status" value="1"/>
</dbReference>
<keyword evidence="5 9" id="KW-0963">Cytoplasm</keyword>
<sequence length="245" mass="26802">MIVLPAIDLFEGAAVRLLQGDYERKEEYGDPLDAAKSYEAAGATHLHIVDLGAARSGVFDRATYSLVSRIMSTTYLKVEIGGGIRSKEDLERWYDAGVWRCVLGTAAVRNLDFAQEMIHLYGDRVIVGIDSKEGYVASSGWTYREQIRSEEFGRVLKGFGLQECIYTDISRDGMMSGINQLGALTLAQQTGLKVIVSGGVKDLGDIDAIVEKQSEGLFGVVLGKALYEGRLSLVDVLAHARMKEV</sequence>
<dbReference type="Proteomes" id="UP001139263">
    <property type="component" value="Unassembled WGS sequence"/>
</dbReference>
<dbReference type="AlphaFoldDB" id="A0A9X1VB40"/>
<evidence type="ECO:0000256" key="3">
    <source>
        <dbReference type="ARBA" id="ARBA00005133"/>
    </source>
</evidence>
<keyword evidence="12" id="KW-1185">Reference proteome</keyword>
<gene>
    <name evidence="9 11" type="primary">hisA</name>
    <name evidence="11" type="ORF">MM817_01006</name>
</gene>
<comment type="similarity">
    <text evidence="4 9 10">Belongs to the HisA/HisF family.</text>
</comment>
<dbReference type="HAMAP" id="MF_01014">
    <property type="entry name" value="HisA"/>
    <property type="match status" value="1"/>
</dbReference>
<comment type="pathway">
    <text evidence="3 9">Amino-acid biosynthesis; L-histidine biosynthesis; L-histidine from 5-phospho-alpha-D-ribose 1-diphosphate: step 4/9.</text>
</comment>
<evidence type="ECO:0000313" key="12">
    <source>
        <dbReference type="Proteomes" id="UP001139263"/>
    </source>
</evidence>
<keyword evidence="6 9" id="KW-0028">Amino-acid biosynthesis</keyword>
<evidence type="ECO:0000313" key="11">
    <source>
        <dbReference type="EMBL" id="MCI0182737.1"/>
    </source>
</evidence>
<dbReference type="SUPFAM" id="SSF51366">
    <property type="entry name" value="Ribulose-phoshate binding barrel"/>
    <property type="match status" value="1"/>
</dbReference>
<dbReference type="PANTHER" id="PTHR43090">
    <property type="entry name" value="1-(5-PHOSPHORIBOSYL)-5-[(5-PHOSPHORIBOSYLAMINO)METHYLIDENEAMINO] IMIDAZOLE-4-CARBOXAMIDE ISOMERASE"/>
    <property type="match status" value="1"/>
</dbReference>
<evidence type="ECO:0000256" key="9">
    <source>
        <dbReference type="HAMAP-Rule" id="MF_01014"/>
    </source>
</evidence>
<dbReference type="RefSeq" id="WP_241712348.1">
    <property type="nucleotide sequence ID" value="NZ_JALBUF010000002.1"/>
</dbReference>
<keyword evidence="7 9" id="KW-0368">Histidine biosynthesis</keyword>
<accession>A0A9X1VB40</accession>
<evidence type="ECO:0000256" key="6">
    <source>
        <dbReference type="ARBA" id="ARBA00022605"/>
    </source>
</evidence>
<protein>
    <recommendedName>
        <fullName evidence="9">1-(5-phosphoribosyl)-5-[(5-phosphoribosylamino)methylideneamino] imidazole-4-carboxamide isomerase</fullName>
        <ecNumber evidence="9">5.3.1.16</ecNumber>
    </recommendedName>
    <alternativeName>
        <fullName evidence="9">Phosphoribosylformimino-5-aminoimidazole carboxamide ribotide isomerase</fullName>
    </alternativeName>
</protein>
<dbReference type="InterPro" id="IPR023016">
    <property type="entry name" value="HisA/PriA"/>
</dbReference>
<comment type="catalytic activity">
    <reaction evidence="1 9">
        <text>1-(5-phospho-beta-D-ribosyl)-5-[(5-phospho-beta-D-ribosylamino)methylideneamino]imidazole-4-carboxamide = 5-[(5-phospho-1-deoxy-D-ribulos-1-ylimino)methylamino]-1-(5-phospho-beta-D-ribosyl)imidazole-4-carboxamide</text>
        <dbReference type="Rhea" id="RHEA:15469"/>
        <dbReference type="ChEBI" id="CHEBI:58435"/>
        <dbReference type="ChEBI" id="CHEBI:58525"/>
        <dbReference type="EC" id="5.3.1.16"/>
    </reaction>
</comment>
<evidence type="ECO:0000256" key="7">
    <source>
        <dbReference type="ARBA" id="ARBA00023102"/>
    </source>
</evidence>
<dbReference type="InterPro" id="IPR013785">
    <property type="entry name" value="Aldolase_TIM"/>
</dbReference>